<keyword evidence="4" id="KW-1185">Reference proteome</keyword>
<dbReference type="Pfam" id="PF16793">
    <property type="entry name" value="RepB_primase"/>
    <property type="match status" value="1"/>
</dbReference>
<dbReference type="OrthoDB" id="123525at2"/>
<organism evidence="3 4">
    <name type="scientific">Nitrosomonas communis</name>
    <dbReference type="NCBI Taxonomy" id="44574"/>
    <lineage>
        <taxon>Bacteria</taxon>
        <taxon>Pseudomonadati</taxon>
        <taxon>Pseudomonadota</taxon>
        <taxon>Betaproteobacteria</taxon>
        <taxon>Nitrosomonadales</taxon>
        <taxon>Nitrosomonadaceae</taxon>
        <taxon>Nitrosomonas</taxon>
    </lineage>
</organism>
<feature type="region of interest" description="Disordered" evidence="1">
    <location>
        <begin position="892"/>
        <end position="933"/>
    </location>
</feature>
<accession>A0A1I4RJB7</accession>
<sequence>MAPEKPKSPLLISQSDQKEVSAKDNVVSASSKTPAPSGVSQTKLMEADESENQQNTQEEIDPKTLVVPTAPPNQQLPPHPSEESMEHDEGEIAITNAEFVAAIFKATPEGAYAAVCSKPGDPTQGGWLAKRVDSAVAQLAAYHNNYFNCSSFYLGEDESFKARKERFAAYQCVVLDDVGTKVSLKRIENFKVSWKLETSPGNYQVGIILAKPITEGAEAESLLKALIGAGLCDPGASGPLTRWVRLPVGINGKPKYIDAAGKPSHCRLVKWQPDKRYTTEEIIEGLRLKSASSISLKKVATPANGEADGVLIPRAAENPVVSALIEHGRYKKPLGPGKHDITCPWVHEHTDGLDDGAAYIEPNERSPLGVFRCHHSHGDQYRIRQLLESLGITELEARHKPSVRVIAGELSRVIDAAEKVLADQGHYFQSGGLVVSIAIDPATRDPSIVPVSAGALTKELSIAANWEKYDGRVKDWVRCDPPTQHITILYHAGSYRYLPPLAGIVRQPYFRESDGELVLQPGYDAISQCFGVFDPNDYILPEPTLEAAKKALAQLEELLKEFHLVSNADKSAAIAAMITAVVRITLAYAPGFHNQAPIFGSGKTYLCELIGVFAGPAANIKVSYPTTSEEATKVILSLLLNNPAVIEFDDMDTDWIPHGIIKRMLTTDKITDRILGVSKTATVSTRTLFLGSGNNVGPVRDLLRRVLTIHLDPRCSTPATLSYSSHPVEKVRKNRGRYVSAVLSIIQAWRKAGSPRADVPSIATYSGAWLDYCRHPLIWLGYPDPATALIEQITHDPDADVLRELLLEWNHSFGSRPTTVRKVIEHIYDDNKGRNLKQALYELPVVDPKGNINRSKLGWFLKKNANRIIAGYEFQKCEADGRLAWRVVYVPSPGSPAPVKRRKDRYEEEDELLGSDRVSGAKSGENPEPDDGY</sequence>
<protein>
    <submittedName>
        <fullName evidence="3">RepB DNA-primase</fullName>
    </submittedName>
</protein>
<dbReference type="InterPro" id="IPR039459">
    <property type="entry name" value="RepB-like_DNA_primase_dom"/>
</dbReference>
<dbReference type="Gene3D" id="3.30.70.1790">
    <property type="entry name" value="RepB DNA-primase, N-terminal domain"/>
    <property type="match status" value="1"/>
</dbReference>
<gene>
    <name evidence="3" type="ORF">SAMN05421863_103320</name>
</gene>
<feature type="domain" description="RepB-like DNA primase" evidence="2">
    <location>
        <begin position="172"/>
        <end position="284"/>
    </location>
</feature>
<feature type="region of interest" description="Disordered" evidence="1">
    <location>
        <begin position="1"/>
        <end position="84"/>
    </location>
</feature>
<dbReference type="Proteomes" id="UP000183287">
    <property type="component" value="Unassembled WGS sequence"/>
</dbReference>
<dbReference type="EMBL" id="FOUB01000033">
    <property type="protein sequence ID" value="SFM52146.1"/>
    <property type="molecule type" value="Genomic_DNA"/>
</dbReference>
<dbReference type="AlphaFoldDB" id="A0A1I4RJB7"/>
<dbReference type="RefSeq" id="WP_074905853.1">
    <property type="nucleotide sequence ID" value="NZ_FOUB01000033.1"/>
</dbReference>
<evidence type="ECO:0000313" key="3">
    <source>
        <dbReference type="EMBL" id="SFM52146.1"/>
    </source>
</evidence>
<feature type="compositionally biased region" description="Pro residues" evidence="1">
    <location>
        <begin position="69"/>
        <end position="79"/>
    </location>
</feature>
<evidence type="ECO:0000313" key="4">
    <source>
        <dbReference type="Proteomes" id="UP000183287"/>
    </source>
</evidence>
<evidence type="ECO:0000259" key="2">
    <source>
        <dbReference type="Pfam" id="PF16793"/>
    </source>
</evidence>
<proteinExistence type="predicted"/>
<feature type="compositionally biased region" description="Polar residues" evidence="1">
    <location>
        <begin position="27"/>
        <end position="43"/>
    </location>
</feature>
<name>A0A1I4RJB7_9PROT</name>
<reference evidence="4" key="1">
    <citation type="submission" date="2016-10" db="EMBL/GenBank/DDBJ databases">
        <authorList>
            <person name="Varghese N."/>
            <person name="Submissions S."/>
        </authorList>
    </citation>
    <scope>NUCLEOTIDE SEQUENCE [LARGE SCALE GENOMIC DNA]</scope>
    <source>
        <strain evidence="4">Nm44</strain>
    </source>
</reference>
<evidence type="ECO:0000256" key="1">
    <source>
        <dbReference type="SAM" id="MobiDB-lite"/>
    </source>
</evidence>